<dbReference type="InterPro" id="IPR006148">
    <property type="entry name" value="Glc/Gal-6P_isomerase"/>
</dbReference>
<organism evidence="2 3">
    <name type="scientific">Primorskyibacter flagellatus</name>
    <dbReference type="NCBI Taxonomy" id="1387277"/>
    <lineage>
        <taxon>Bacteria</taxon>
        <taxon>Pseudomonadati</taxon>
        <taxon>Pseudomonadota</taxon>
        <taxon>Alphaproteobacteria</taxon>
        <taxon>Rhodobacterales</taxon>
        <taxon>Roseobacteraceae</taxon>
        <taxon>Primorskyibacter</taxon>
    </lineage>
</organism>
<keyword evidence="3" id="KW-1185">Reference proteome</keyword>
<dbReference type="GO" id="GO:0019262">
    <property type="term" value="P:N-acetylneuraminate catabolic process"/>
    <property type="evidence" value="ECO:0007669"/>
    <property type="project" value="TreeGrafter"/>
</dbReference>
<dbReference type="GO" id="GO:0005975">
    <property type="term" value="P:carbohydrate metabolic process"/>
    <property type="evidence" value="ECO:0007669"/>
    <property type="project" value="InterPro"/>
</dbReference>
<reference evidence="2 3" key="1">
    <citation type="submission" date="2017-04" db="EMBL/GenBank/DDBJ databases">
        <authorList>
            <person name="Afonso C.L."/>
            <person name="Miller P.J."/>
            <person name="Scott M.A."/>
            <person name="Spackman E."/>
            <person name="Goraichik I."/>
            <person name="Dimitrov K.M."/>
            <person name="Suarez D.L."/>
            <person name="Swayne D.E."/>
        </authorList>
    </citation>
    <scope>NUCLEOTIDE SEQUENCE [LARGE SCALE GENOMIC DNA]</scope>
    <source>
        <strain evidence="2 3">CGMCC 1.12644</strain>
    </source>
</reference>
<feature type="domain" description="Glucosamine/galactosamine-6-phosphate isomerase" evidence="1">
    <location>
        <begin position="29"/>
        <end position="248"/>
    </location>
</feature>
<gene>
    <name evidence="2" type="ORF">SAMN06295998_10770</name>
</gene>
<dbReference type="GO" id="GO:0042802">
    <property type="term" value="F:identical protein binding"/>
    <property type="evidence" value="ECO:0007669"/>
    <property type="project" value="TreeGrafter"/>
</dbReference>
<dbReference type="InterPro" id="IPR004547">
    <property type="entry name" value="Glucosamine6P_isomerase"/>
</dbReference>
<dbReference type="Pfam" id="PF01182">
    <property type="entry name" value="Glucosamine_iso"/>
    <property type="match status" value="1"/>
</dbReference>
<dbReference type="RefSeq" id="WP_417606804.1">
    <property type="nucleotide sequence ID" value="NZ_JBLWVF010000015.1"/>
</dbReference>
<dbReference type="Gene3D" id="3.40.50.1360">
    <property type="match status" value="1"/>
</dbReference>
<dbReference type="EMBL" id="FWYD01000007">
    <property type="protein sequence ID" value="SMC82952.1"/>
    <property type="molecule type" value="Genomic_DNA"/>
</dbReference>
<evidence type="ECO:0000313" key="3">
    <source>
        <dbReference type="Proteomes" id="UP000192330"/>
    </source>
</evidence>
<dbReference type="GO" id="GO:0006046">
    <property type="term" value="P:N-acetylglucosamine catabolic process"/>
    <property type="evidence" value="ECO:0007669"/>
    <property type="project" value="TreeGrafter"/>
</dbReference>
<dbReference type="InterPro" id="IPR037171">
    <property type="entry name" value="NagB/RpiA_transferase-like"/>
</dbReference>
<dbReference type="GO" id="GO:0004342">
    <property type="term" value="F:glucosamine-6-phosphate deaminase activity"/>
    <property type="evidence" value="ECO:0007669"/>
    <property type="project" value="InterPro"/>
</dbReference>
<dbReference type="CDD" id="cd01399">
    <property type="entry name" value="GlcN6P_deaminase"/>
    <property type="match status" value="1"/>
</dbReference>
<evidence type="ECO:0000259" key="1">
    <source>
        <dbReference type="Pfam" id="PF01182"/>
    </source>
</evidence>
<dbReference type="Proteomes" id="UP000192330">
    <property type="component" value="Unassembled WGS sequence"/>
</dbReference>
<dbReference type="GO" id="GO:0006043">
    <property type="term" value="P:glucosamine catabolic process"/>
    <property type="evidence" value="ECO:0007669"/>
    <property type="project" value="TreeGrafter"/>
</dbReference>
<name>A0A1W2CDL2_9RHOB</name>
<protein>
    <submittedName>
        <fullName evidence="2">Glucosamine-6-phosphate deaminase</fullName>
    </submittedName>
</protein>
<accession>A0A1W2CDL2</accession>
<dbReference type="GO" id="GO:0005737">
    <property type="term" value="C:cytoplasm"/>
    <property type="evidence" value="ECO:0007669"/>
    <property type="project" value="TreeGrafter"/>
</dbReference>
<dbReference type="AlphaFoldDB" id="A0A1W2CDL2"/>
<dbReference type="STRING" id="1387277.SAMN06295998_10770"/>
<sequence>MTMTDHVADVPADPDRKFTEKYCVEIYETRTDMGQAVASDVAKHMRKVAREKGNVRMVFAAAPSQSEMLATLVAMPDLPWDKVTAFHMDDYIGLAADAPQRFGNWLETHLFSMIPSATIHRIPAEGEAEEICQSYSGLLGAEPIDIVCLGIGVNGHIAFNDPPVADFDDPALVRVVDLDEVCRQQQVDDDCFDDLDAVPQRAITLTIPAIMAGEALFCTVPGARKRAAVKAALEGPVSTDCPASILRTHPNCTIYLDREAAPHG</sequence>
<dbReference type="SUPFAM" id="SSF100950">
    <property type="entry name" value="NagB/RpiA/CoA transferase-like"/>
    <property type="match status" value="1"/>
</dbReference>
<evidence type="ECO:0000313" key="2">
    <source>
        <dbReference type="EMBL" id="SMC82952.1"/>
    </source>
</evidence>
<proteinExistence type="predicted"/>
<dbReference type="PANTHER" id="PTHR11280">
    <property type="entry name" value="GLUCOSAMINE-6-PHOSPHATE ISOMERASE"/>
    <property type="match status" value="1"/>
</dbReference>
<dbReference type="PANTHER" id="PTHR11280:SF6">
    <property type="entry name" value="GLUCOSAMINE-6-PHOSPHATE ISOMERASE NAGB"/>
    <property type="match status" value="1"/>
</dbReference>